<keyword evidence="4" id="KW-1185">Reference proteome</keyword>
<feature type="region of interest" description="Disordered" evidence="1">
    <location>
        <begin position="219"/>
        <end position="266"/>
    </location>
</feature>
<feature type="region of interest" description="Disordered" evidence="1">
    <location>
        <begin position="636"/>
        <end position="663"/>
    </location>
</feature>
<gene>
    <name evidence="3" type="ORF">MCUN1_002872</name>
</gene>
<protein>
    <recommendedName>
        <fullName evidence="2">Arrestin-like N-terminal domain-containing protein</fullName>
    </recommendedName>
</protein>
<evidence type="ECO:0000313" key="4">
    <source>
        <dbReference type="Proteomes" id="UP001219933"/>
    </source>
</evidence>
<evidence type="ECO:0000259" key="2">
    <source>
        <dbReference type="Pfam" id="PF00339"/>
    </source>
</evidence>
<feature type="compositionally biased region" description="Basic and acidic residues" evidence="1">
    <location>
        <begin position="220"/>
        <end position="248"/>
    </location>
</feature>
<dbReference type="Pfam" id="PF00339">
    <property type="entry name" value="Arrestin_N"/>
    <property type="match status" value="1"/>
</dbReference>
<dbReference type="AlphaFoldDB" id="A0AAF0JCK3"/>
<dbReference type="Gene3D" id="2.60.40.640">
    <property type="match status" value="1"/>
</dbReference>
<name>A0AAF0JCK3_9BASI</name>
<dbReference type="InterPro" id="IPR014752">
    <property type="entry name" value="Arrestin-like_C"/>
</dbReference>
<feature type="compositionally biased region" description="Low complexity" evidence="1">
    <location>
        <begin position="182"/>
        <end position="193"/>
    </location>
</feature>
<feature type="compositionally biased region" description="Polar residues" evidence="1">
    <location>
        <begin position="197"/>
        <end position="207"/>
    </location>
</feature>
<accession>A0AAF0JCK3</accession>
<organism evidence="3 4">
    <name type="scientific">Malassezia cuniculi</name>
    <dbReference type="NCBI Taxonomy" id="948313"/>
    <lineage>
        <taxon>Eukaryota</taxon>
        <taxon>Fungi</taxon>
        <taxon>Dikarya</taxon>
        <taxon>Basidiomycota</taxon>
        <taxon>Ustilaginomycotina</taxon>
        <taxon>Malasseziomycetes</taxon>
        <taxon>Malasseziales</taxon>
        <taxon>Malasseziaceae</taxon>
        <taxon>Malassezia</taxon>
    </lineage>
</organism>
<feature type="compositionally biased region" description="Pro residues" evidence="1">
    <location>
        <begin position="645"/>
        <end position="655"/>
    </location>
</feature>
<feature type="compositionally biased region" description="Low complexity" evidence="1">
    <location>
        <begin position="116"/>
        <end position="127"/>
    </location>
</feature>
<feature type="domain" description="Arrestin-like N-terminal" evidence="2">
    <location>
        <begin position="255"/>
        <end position="314"/>
    </location>
</feature>
<dbReference type="Proteomes" id="UP001219933">
    <property type="component" value="Chromosome 4"/>
</dbReference>
<evidence type="ECO:0000313" key="3">
    <source>
        <dbReference type="EMBL" id="WFD36001.1"/>
    </source>
</evidence>
<dbReference type="EMBL" id="CP119880">
    <property type="protein sequence ID" value="WFD36001.1"/>
    <property type="molecule type" value="Genomic_DNA"/>
</dbReference>
<sequence length="691" mass="75147">MFSSILNPCEVKVNLIQNVVFLRPSQQPQLDRDHRANELPPLANDELVRGIVQVYVPSHRQVDGIRVTMRGTQSIAILDSTFNYSPNSFENTTFMEKVVEIGVPRALSKQNPGYQSRSVSRARSPAPGYGGGGAHNDNIFRNMVRSVSRGRPSRLLEDATHSRRNSRLLDISGSPVMSRNLSPVRSRSPSVPHSRAESSSRAPSITSDDLQALSSALENVHVDERRGRSSRAHSIDQSRGRLLTRDSSPDDDEPRGRSSTVHTRPEVISVDEEQGLDLTKGVHAFEFAFILPADSPPYERNTFGKIRYSIKATVLGGGRARSNVDEWRDFFPMVNPAPDGGPTPMTVLYNDIHPTMGLVSVACTSNNISVGGLFNIDIHSPAPPADLAVFLVRISLHTTIELHTRKKGKQVAPVQKRRLFEKGWVPSPDKLSQDLHKLNGIVRAPGSDSAWTVQGIARIPDDNAIRPSTMSGTESSIRFSHVVVVEIVHSCNSTNPEASPSDSAAKLKVFTLRQAVIIPSCCCALDAVTLPPYSEKPADTVPHLNHTPDEANWNTILAANQDSGESHNMCVCGMSLADLSAAEQALLPPADPTDLLMDRVRRYSKVGELPEDMQQVAGPSALPSNVTQSPRMLQSVSPRTFSVPPSAPQSIPPSAVPSAMPSPSIVPMSDSTFLSPVVLPEANELPPAYEL</sequence>
<proteinExistence type="predicted"/>
<dbReference type="InterPro" id="IPR011021">
    <property type="entry name" value="Arrestin-like_N"/>
</dbReference>
<feature type="region of interest" description="Disordered" evidence="1">
    <location>
        <begin position="109"/>
        <end position="207"/>
    </location>
</feature>
<evidence type="ECO:0000256" key="1">
    <source>
        <dbReference type="SAM" id="MobiDB-lite"/>
    </source>
</evidence>
<reference evidence="3" key="1">
    <citation type="submission" date="2023-03" db="EMBL/GenBank/DDBJ databases">
        <title>Mating type loci evolution in Malassezia.</title>
        <authorList>
            <person name="Coelho M.A."/>
        </authorList>
    </citation>
    <scope>NUCLEOTIDE SEQUENCE</scope>
    <source>
        <strain evidence="3">CBS 11721</strain>
    </source>
</reference>